<dbReference type="AlphaFoldDB" id="A0A370N9E2"/>
<evidence type="ECO:0000313" key="2">
    <source>
        <dbReference type="Proteomes" id="UP000254875"/>
    </source>
</evidence>
<protein>
    <recommendedName>
        <fullName evidence="3">Serine protease</fullName>
    </recommendedName>
</protein>
<proteinExistence type="predicted"/>
<dbReference type="InterPro" id="IPR043504">
    <property type="entry name" value="Peptidase_S1_PA_chymotrypsin"/>
</dbReference>
<comment type="caution">
    <text evidence="1">The sequence shown here is derived from an EMBL/GenBank/DDBJ whole genome shotgun (WGS) entry which is preliminary data.</text>
</comment>
<dbReference type="Gene3D" id="2.40.10.10">
    <property type="entry name" value="Trypsin-like serine proteases"/>
    <property type="match status" value="2"/>
</dbReference>
<dbReference type="PANTHER" id="PTHR43019">
    <property type="entry name" value="SERINE ENDOPROTEASE DEGS"/>
    <property type="match status" value="1"/>
</dbReference>
<dbReference type="InterPro" id="IPR009003">
    <property type="entry name" value="Peptidase_S1_PA"/>
</dbReference>
<dbReference type="GO" id="GO:0004252">
    <property type="term" value="F:serine-type endopeptidase activity"/>
    <property type="evidence" value="ECO:0007669"/>
    <property type="project" value="InterPro"/>
</dbReference>
<name>A0A370N9E2_9BURK</name>
<dbReference type="GO" id="GO:0006508">
    <property type="term" value="P:proteolysis"/>
    <property type="evidence" value="ECO:0007669"/>
    <property type="project" value="InterPro"/>
</dbReference>
<gene>
    <name evidence="1" type="ORF">DLM46_14900</name>
</gene>
<dbReference type="OrthoDB" id="1522627at2"/>
<dbReference type="Pfam" id="PF13365">
    <property type="entry name" value="Trypsin_2"/>
    <property type="match status" value="1"/>
</dbReference>
<accession>A0A370N9E2</accession>
<evidence type="ECO:0008006" key="3">
    <source>
        <dbReference type="Google" id="ProtNLM"/>
    </source>
</evidence>
<dbReference type="PANTHER" id="PTHR43019:SF23">
    <property type="entry name" value="PROTEASE DO-LIKE 5, CHLOROPLASTIC"/>
    <property type="match status" value="1"/>
</dbReference>
<dbReference type="SUPFAM" id="SSF50494">
    <property type="entry name" value="Trypsin-like serine proteases"/>
    <property type="match status" value="1"/>
</dbReference>
<dbReference type="EMBL" id="QHKS01000008">
    <property type="protein sequence ID" value="RDK02207.1"/>
    <property type="molecule type" value="Genomic_DNA"/>
</dbReference>
<sequence>MSRMRMRAATRKASGNWRTNDLAEAGQAMRCRRASLLSMIVAAGLLAGKAAGGSRDDIGRFGIPFPGQEAEASSAKVSQIRGKAGTESRVGLFRSGTAFFVTQAGEMLTSGHVVRGCERIEIWPNDASSLPATLVSIDDQLDVALLATHHKVSRVAVFAGEPVRKNGSVFTIGFGLTPSSPLVPVITRGRAAGTARANGHLLLVVRAALHEGNSGGPVIDERGLLVGMVVGRYVDRLDLGVVVRASELAKFLGTTRVMSRNSTDGAAKEDPGKNLRGISILVQCIQ</sequence>
<organism evidence="1 2">
    <name type="scientific">Paraburkholderia lacunae</name>
    <dbReference type="NCBI Taxonomy" id="2211104"/>
    <lineage>
        <taxon>Bacteria</taxon>
        <taxon>Pseudomonadati</taxon>
        <taxon>Pseudomonadota</taxon>
        <taxon>Betaproteobacteria</taxon>
        <taxon>Burkholderiales</taxon>
        <taxon>Burkholderiaceae</taxon>
        <taxon>Paraburkholderia</taxon>
    </lineage>
</organism>
<reference evidence="2" key="1">
    <citation type="submission" date="2018-05" db="EMBL/GenBank/DDBJ databases">
        <authorList>
            <person name="Feng T."/>
        </authorList>
    </citation>
    <scope>NUCLEOTIDE SEQUENCE [LARGE SCALE GENOMIC DNA]</scope>
    <source>
        <strain evidence="2">S27</strain>
    </source>
</reference>
<dbReference type="InterPro" id="IPR001940">
    <property type="entry name" value="Peptidase_S1C"/>
</dbReference>
<keyword evidence="2" id="KW-1185">Reference proteome</keyword>
<dbReference type="Proteomes" id="UP000254875">
    <property type="component" value="Unassembled WGS sequence"/>
</dbReference>
<dbReference type="PRINTS" id="PR00834">
    <property type="entry name" value="PROTEASES2C"/>
</dbReference>
<dbReference type="RefSeq" id="WP_115101506.1">
    <property type="nucleotide sequence ID" value="NZ_QHKS01000008.1"/>
</dbReference>
<evidence type="ECO:0000313" key="1">
    <source>
        <dbReference type="EMBL" id="RDK02207.1"/>
    </source>
</evidence>